<sequence>MSLCNTLSCPHCESGAESTLHVLRDCPLAKQVWSRLVPIDAQPEFFTIDLLDWLCCWLLWTWGNNELFESDFSRPPSACRTILHIARSFREDWALVEKAIGTTSKRWVDISWTRPPEDFFKLNADSSLRGNLGATGVGGLLCDVDGRWIVGFAQNIGIAMVTMVELWGRTIMLLIGYRLFEVRFLIFVVEIGRSGCNIHIGRVTLVRTSLQIWL</sequence>
<reference evidence="1 2" key="1">
    <citation type="submission" date="2017-11" db="EMBL/GenBank/DDBJ databases">
        <title>De-novo sequencing of pomegranate (Punica granatum L.) genome.</title>
        <authorList>
            <person name="Akparov Z."/>
            <person name="Amiraslanov A."/>
            <person name="Hajiyeva S."/>
            <person name="Abbasov M."/>
            <person name="Kaur K."/>
            <person name="Hamwieh A."/>
            <person name="Solovyev V."/>
            <person name="Salamov A."/>
            <person name="Braich B."/>
            <person name="Kosarev P."/>
            <person name="Mahmoud A."/>
            <person name="Hajiyev E."/>
            <person name="Babayeva S."/>
            <person name="Izzatullayeva V."/>
            <person name="Mammadov A."/>
            <person name="Mammadov A."/>
            <person name="Sharifova S."/>
            <person name="Ojaghi J."/>
            <person name="Eynullazada K."/>
            <person name="Bayramov B."/>
            <person name="Abdulazimova A."/>
            <person name="Shahmuradov I."/>
        </authorList>
    </citation>
    <scope>NUCLEOTIDE SEQUENCE [LARGE SCALE GENOMIC DNA]</scope>
    <source>
        <strain evidence="2">cv. AG2017</strain>
        <tissue evidence="1">Leaf</tissue>
    </source>
</reference>
<evidence type="ECO:0000313" key="2">
    <source>
        <dbReference type="Proteomes" id="UP000233551"/>
    </source>
</evidence>
<dbReference type="EMBL" id="PGOL01000914">
    <property type="protein sequence ID" value="PKI63024.1"/>
    <property type="molecule type" value="Genomic_DNA"/>
</dbReference>
<dbReference type="Proteomes" id="UP000233551">
    <property type="component" value="Unassembled WGS sequence"/>
</dbReference>
<dbReference type="PANTHER" id="PTHR47723">
    <property type="entry name" value="OS05G0353850 PROTEIN"/>
    <property type="match status" value="1"/>
</dbReference>
<dbReference type="InterPro" id="IPR053151">
    <property type="entry name" value="RNase_H-like"/>
</dbReference>
<accession>A0A2I0K392</accession>
<dbReference type="PANTHER" id="PTHR47723:SF13">
    <property type="entry name" value="PUTATIVE-RELATED"/>
    <property type="match status" value="1"/>
</dbReference>
<gene>
    <name evidence="1" type="ORF">CRG98_016663</name>
</gene>
<comment type="caution">
    <text evidence="1">The sequence shown here is derived from an EMBL/GenBank/DDBJ whole genome shotgun (WGS) entry which is preliminary data.</text>
</comment>
<protein>
    <recommendedName>
        <fullName evidence="3">RNase H type-1 domain-containing protein</fullName>
    </recommendedName>
</protein>
<keyword evidence="2" id="KW-1185">Reference proteome</keyword>
<organism evidence="1 2">
    <name type="scientific">Punica granatum</name>
    <name type="common">Pomegranate</name>
    <dbReference type="NCBI Taxonomy" id="22663"/>
    <lineage>
        <taxon>Eukaryota</taxon>
        <taxon>Viridiplantae</taxon>
        <taxon>Streptophyta</taxon>
        <taxon>Embryophyta</taxon>
        <taxon>Tracheophyta</taxon>
        <taxon>Spermatophyta</taxon>
        <taxon>Magnoliopsida</taxon>
        <taxon>eudicotyledons</taxon>
        <taxon>Gunneridae</taxon>
        <taxon>Pentapetalae</taxon>
        <taxon>rosids</taxon>
        <taxon>malvids</taxon>
        <taxon>Myrtales</taxon>
        <taxon>Lythraceae</taxon>
        <taxon>Punica</taxon>
    </lineage>
</organism>
<evidence type="ECO:0008006" key="3">
    <source>
        <dbReference type="Google" id="ProtNLM"/>
    </source>
</evidence>
<dbReference type="AlphaFoldDB" id="A0A2I0K392"/>
<name>A0A2I0K392_PUNGR</name>
<proteinExistence type="predicted"/>
<evidence type="ECO:0000313" key="1">
    <source>
        <dbReference type="EMBL" id="PKI63024.1"/>
    </source>
</evidence>